<sequence length="171" mass="18629">MNSALPVFLPGSPGKLKPATKACKAAIFQVANHWLALPATAILKVIASSALASQGSETNSLALWENHPLIWLELHHLVQSSARGINQQQPFTKPHSYVVIVWSQTGERCAIPVDGLPILLEMPLSEVQILPPHYRQTIGSIAKHMVVLPYKGTTLTILLLDLQQALYSSSQ</sequence>
<evidence type="ECO:0000313" key="1">
    <source>
        <dbReference type="EMBL" id="WNZ27735.1"/>
    </source>
</evidence>
<name>A0AA97AJF4_9CYAN</name>
<gene>
    <name evidence="1" type="ORF">HJG54_33385</name>
</gene>
<evidence type="ECO:0008006" key="2">
    <source>
        <dbReference type="Google" id="ProtNLM"/>
    </source>
</evidence>
<dbReference type="RefSeq" id="WP_316436188.1">
    <property type="nucleotide sequence ID" value="NZ_CP053587.1"/>
</dbReference>
<dbReference type="InterPro" id="IPR036061">
    <property type="entry name" value="CheW-like_dom_sf"/>
</dbReference>
<protein>
    <recommendedName>
        <fullName evidence="2">CheW-like domain-containing protein</fullName>
    </recommendedName>
</protein>
<accession>A0AA97AJF4</accession>
<proteinExistence type="predicted"/>
<dbReference type="AlphaFoldDB" id="A0AA97AJF4"/>
<organism evidence="1">
    <name type="scientific">Leptolyngbya sp. NK1-12</name>
    <dbReference type="NCBI Taxonomy" id="2547451"/>
    <lineage>
        <taxon>Bacteria</taxon>
        <taxon>Bacillati</taxon>
        <taxon>Cyanobacteriota</taxon>
        <taxon>Cyanophyceae</taxon>
        <taxon>Leptolyngbyales</taxon>
        <taxon>Leptolyngbyaceae</taxon>
        <taxon>Leptolyngbya group</taxon>
        <taxon>Leptolyngbya</taxon>
    </lineage>
</organism>
<reference evidence="1" key="1">
    <citation type="submission" date="2020-05" db="EMBL/GenBank/DDBJ databases">
        <authorList>
            <person name="Zhu T."/>
            <person name="Keshari N."/>
            <person name="Lu X."/>
        </authorList>
    </citation>
    <scope>NUCLEOTIDE SEQUENCE</scope>
    <source>
        <strain evidence="1">NK1-12</strain>
    </source>
</reference>
<dbReference type="GO" id="GO:0006935">
    <property type="term" value="P:chemotaxis"/>
    <property type="evidence" value="ECO:0007669"/>
    <property type="project" value="InterPro"/>
</dbReference>
<dbReference type="GO" id="GO:0007165">
    <property type="term" value="P:signal transduction"/>
    <property type="evidence" value="ECO:0007669"/>
    <property type="project" value="InterPro"/>
</dbReference>
<dbReference type="EMBL" id="CP053587">
    <property type="protein sequence ID" value="WNZ27735.1"/>
    <property type="molecule type" value="Genomic_DNA"/>
</dbReference>
<dbReference type="SUPFAM" id="SSF50341">
    <property type="entry name" value="CheW-like"/>
    <property type="match status" value="1"/>
</dbReference>